<feature type="transmembrane region" description="Helical" evidence="9">
    <location>
        <begin position="484"/>
        <end position="503"/>
    </location>
</feature>
<evidence type="ECO:0000259" key="10">
    <source>
        <dbReference type="Pfam" id="PF01699"/>
    </source>
</evidence>
<sequence length="623" mass="71248">MGSKQYVPNELDKEFEQFWARVSCYAVKIFPYDQRCNFVQRANSCVYGTNVVPYIQLMACDLKCRNQFEEYVYVSLFLVLCLELLCCMSYVIHNFYGPALKLVARMMHMSEHLAGVTIMSFGNELPEIVANMWAVHDDDEPDFANAIAKGLYLIMFVGGLVCYISPFKMSGSTTIRDLLFMVCGVVMVDYFIRTDNGMNLNECIASILLYIIYLIVSVTDLLILRRTTRNLLNQINELEKLNVDTSVRRPDLYNIQTKIDLLKKKYDELSEDGVVDILARQSTIQKPDEAFFTYLTRRSERHPSIRRMKQSVAYRGFRNKNRFLFRQFFSSLRPVFMDDWIKGNILKRTFYIVRAPVVVMCAIYIPLVDYEKERDGWSKLLNCIQIFLNPAITIIIGSALIYREKSKLWYFNIPQFAVYGLYSMVITVPLAIIVFIHSNTSAPPKYHIAFTIMNFTGSVFLAMQCSYELSLFTKVIGSIYEIPFDFMGVTLLVVATCLSDLAISVSLSMQGYEKMAYAATIGSSFLTVVVGCTTTLLAVILRGNTAHSNDAMGNYADNAYVIFIIGLFLTMLWTVMLDFNARRSVGIFSMSVFGIFLLFAVLIRKGIIHPYSHDILVQDAYET</sequence>
<organism evidence="11 12">
    <name type="scientific">Drosophila mojavensis</name>
    <name type="common">Fruit fly</name>
    <dbReference type="NCBI Taxonomy" id="7230"/>
    <lineage>
        <taxon>Eukaryota</taxon>
        <taxon>Metazoa</taxon>
        <taxon>Ecdysozoa</taxon>
        <taxon>Arthropoda</taxon>
        <taxon>Hexapoda</taxon>
        <taxon>Insecta</taxon>
        <taxon>Pterygota</taxon>
        <taxon>Neoptera</taxon>
        <taxon>Endopterygota</taxon>
        <taxon>Diptera</taxon>
        <taxon>Brachycera</taxon>
        <taxon>Muscomorpha</taxon>
        <taxon>Ephydroidea</taxon>
        <taxon>Drosophilidae</taxon>
        <taxon>Drosophila</taxon>
    </lineage>
</organism>
<evidence type="ECO:0000256" key="2">
    <source>
        <dbReference type="ARBA" id="ARBA00022448"/>
    </source>
</evidence>
<feature type="transmembrane region" description="Helical" evidence="9">
    <location>
        <begin position="585"/>
        <end position="603"/>
    </location>
</feature>
<keyword evidence="4" id="KW-0106">Calcium</keyword>
<accession>A0A0Q9XBN4</accession>
<proteinExistence type="predicted"/>
<dbReference type="AlphaFoldDB" id="A0A0Q9XBN4"/>
<keyword evidence="8" id="KW-0175">Coiled coil</keyword>
<dbReference type="PANTHER" id="PTHR12266">
    <property type="entry name" value="NA+/CA2+ K+ INDEPENDENT EXCHANGER"/>
    <property type="match status" value="1"/>
</dbReference>
<evidence type="ECO:0000256" key="6">
    <source>
        <dbReference type="ARBA" id="ARBA00022989"/>
    </source>
</evidence>
<feature type="transmembrane region" description="Helical" evidence="9">
    <location>
        <begin position="71"/>
        <end position="92"/>
    </location>
</feature>
<evidence type="ECO:0000256" key="9">
    <source>
        <dbReference type="SAM" id="Phobius"/>
    </source>
</evidence>
<evidence type="ECO:0000256" key="1">
    <source>
        <dbReference type="ARBA" id="ARBA00004141"/>
    </source>
</evidence>
<keyword evidence="2" id="KW-0813">Transport</keyword>
<reference evidence="11 12" key="1">
    <citation type="journal article" date="2007" name="Nature">
        <title>Evolution of genes and genomes on the Drosophila phylogeny.</title>
        <authorList>
            <consortium name="Drosophila 12 Genomes Consortium"/>
            <person name="Clark A.G."/>
            <person name="Eisen M.B."/>
            <person name="Smith D.R."/>
            <person name="Bergman C.M."/>
            <person name="Oliver B."/>
            <person name="Markow T.A."/>
            <person name="Kaufman T.C."/>
            <person name="Kellis M."/>
            <person name="Gelbart W."/>
            <person name="Iyer V.N."/>
            <person name="Pollard D.A."/>
            <person name="Sackton T.B."/>
            <person name="Larracuente A.M."/>
            <person name="Singh N.D."/>
            <person name="Abad J.P."/>
            <person name="Abt D.N."/>
            <person name="Adryan B."/>
            <person name="Aguade M."/>
            <person name="Akashi H."/>
            <person name="Anderson W.W."/>
            <person name="Aquadro C.F."/>
            <person name="Ardell D.H."/>
            <person name="Arguello R."/>
            <person name="Artieri C.G."/>
            <person name="Barbash D.A."/>
            <person name="Barker D."/>
            <person name="Barsanti P."/>
            <person name="Batterham P."/>
            <person name="Batzoglou S."/>
            <person name="Begun D."/>
            <person name="Bhutkar A."/>
            <person name="Blanco E."/>
            <person name="Bosak S.A."/>
            <person name="Bradley R.K."/>
            <person name="Brand A.D."/>
            <person name="Brent M.R."/>
            <person name="Brooks A.N."/>
            <person name="Brown R.H."/>
            <person name="Butlin R.K."/>
            <person name="Caggese C."/>
            <person name="Calvi B.R."/>
            <person name="Bernardo de Carvalho A."/>
            <person name="Caspi A."/>
            <person name="Castrezana S."/>
            <person name="Celniker S.E."/>
            <person name="Chang J.L."/>
            <person name="Chapple C."/>
            <person name="Chatterji S."/>
            <person name="Chinwalla A."/>
            <person name="Civetta A."/>
            <person name="Clifton S.W."/>
            <person name="Comeron J.M."/>
            <person name="Costello J.C."/>
            <person name="Coyne J.A."/>
            <person name="Daub J."/>
            <person name="David R.G."/>
            <person name="Delcher A.L."/>
            <person name="Delehaunty K."/>
            <person name="Do C.B."/>
            <person name="Ebling H."/>
            <person name="Edwards K."/>
            <person name="Eickbush T."/>
            <person name="Evans J.D."/>
            <person name="Filipski A."/>
            <person name="Findeiss S."/>
            <person name="Freyhult E."/>
            <person name="Fulton L."/>
            <person name="Fulton R."/>
            <person name="Garcia A.C."/>
            <person name="Gardiner A."/>
            <person name="Garfield D.A."/>
            <person name="Garvin B.E."/>
            <person name="Gibson G."/>
            <person name="Gilbert D."/>
            <person name="Gnerre S."/>
            <person name="Godfrey J."/>
            <person name="Good R."/>
            <person name="Gotea V."/>
            <person name="Gravely B."/>
            <person name="Greenberg A.J."/>
            <person name="Griffiths-Jones S."/>
            <person name="Gross S."/>
            <person name="Guigo R."/>
            <person name="Gustafson E.A."/>
            <person name="Haerty W."/>
            <person name="Hahn M.W."/>
            <person name="Halligan D.L."/>
            <person name="Halpern A.L."/>
            <person name="Halter G.M."/>
            <person name="Han M.V."/>
            <person name="Heger A."/>
            <person name="Hillier L."/>
            <person name="Hinrichs A.S."/>
            <person name="Holmes I."/>
            <person name="Hoskins R.A."/>
            <person name="Hubisz M.J."/>
            <person name="Hultmark D."/>
            <person name="Huntley M.A."/>
            <person name="Jaffe D.B."/>
            <person name="Jagadeeshan S."/>
            <person name="Jeck W.R."/>
            <person name="Johnson J."/>
            <person name="Jones C.D."/>
            <person name="Jordan W.C."/>
            <person name="Karpen G.H."/>
            <person name="Kataoka E."/>
            <person name="Keightley P.D."/>
            <person name="Kheradpour P."/>
            <person name="Kirkness E.F."/>
            <person name="Koerich L.B."/>
            <person name="Kristiansen K."/>
            <person name="Kudrna D."/>
            <person name="Kulathinal R.J."/>
            <person name="Kumar S."/>
            <person name="Kwok R."/>
            <person name="Lander E."/>
            <person name="Langley C.H."/>
            <person name="Lapoint R."/>
            <person name="Lazzaro B.P."/>
            <person name="Lee S.J."/>
            <person name="Levesque L."/>
            <person name="Li R."/>
            <person name="Lin C.F."/>
            <person name="Lin M.F."/>
            <person name="Lindblad-Toh K."/>
            <person name="Llopart A."/>
            <person name="Long M."/>
            <person name="Low L."/>
            <person name="Lozovsky E."/>
            <person name="Lu J."/>
            <person name="Luo M."/>
            <person name="Machado C.A."/>
            <person name="Makalowski W."/>
            <person name="Marzo M."/>
            <person name="Matsuda M."/>
            <person name="Matzkin L."/>
            <person name="McAllister B."/>
            <person name="McBride C.S."/>
            <person name="McKernan B."/>
            <person name="McKernan K."/>
            <person name="Mendez-Lago M."/>
            <person name="Minx P."/>
            <person name="Mollenhauer M.U."/>
            <person name="Montooth K."/>
            <person name="Mount S.M."/>
            <person name="Mu X."/>
            <person name="Myers E."/>
            <person name="Negre B."/>
            <person name="Newfeld S."/>
            <person name="Nielsen R."/>
            <person name="Noor M.A."/>
            <person name="O'Grady P."/>
            <person name="Pachter L."/>
            <person name="Papaceit M."/>
            <person name="Parisi M.J."/>
            <person name="Parisi M."/>
            <person name="Parts L."/>
            <person name="Pedersen J.S."/>
            <person name="Pesole G."/>
            <person name="Phillippy A.M."/>
            <person name="Ponting C.P."/>
            <person name="Pop M."/>
            <person name="Porcelli D."/>
            <person name="Powell J.R."/>
            <person name="Prohaska S."/>
            <person name="Pruitt K."/>
            <person name="Puig M."/>
            <person name="Quesneville H."/>
            <person name="Ram K.R."/>
            <person name="Rand D."/>
            <person name="Rasmussen M.D."/>
            <person name="Reed L.K."/>
            <person name="Reenan R."/>
            <person name="Reily A."/>
            <person name="Remington K.A."/>
            <person name="Rieger T.T."/>
            <person name="Ritchie M.G."/>
            <person name="Robin C."/>
            <person name="Rogers Y.H."/>
            <person name="Rohde C."/>
            <person name="Rozas J."/>
            <person name="Rubenfield M.J."/>
            <person name="Ruiz A."/>
            <person name="Russo S."/>
            <person name="Salzberg S.L."/>
            <person name="Sanchez-Gracia A."/>
            <person name="Saranga D.J."/>
            <person name="Sato H."/>
            <person name="Schaeffer S.W."/>
            <person name="Schatz M.C."/>
            <person name="Schlenke T."/>
            <person name="Schwartz R."/>
            <person name="Segarra C."/>
            <person name="Singh R.S."/>
            <person name="Sirot L."/>
            <person name="Sirota M."/>
            <person name="Sisneros N.B."/>
            <person name="Smith C.D."/>
            <person name="Smith T.F."/>
            <person name="Spieth J."/>
            <person name="Stage D.E."/>
            <person name="Stark A."/>
            <person name="Stephan W."/>
            <person name="Strausberg R.L."/>
            <person name="Strempel S."/>
            <person name="Sturgill D."/>
            <person name="Sutton G."/>
            <person name="Sutton G.G."/>
            <person name="Tao W."/>
            <person name="Teichmann S."/>
            <person name="Tobari Y.N."/>
            <person name="Tomimura Y."/>
            <person name="Tsolas J.M."/>
            <person name="Valente V.L."/>
            <person name="Venter E."/>
            <person name="Venter J.C."/>
            <person name="Vicario S."/>
            <person name="Vieira F.G."/>
            <person name="Vilella A.J."/>
            <person name="Villasante A."/>
            <person name="Walenz B."/>
            <person name="Wang J."/>
            <person name="Wasserman M."/>
            <person name="Watts T."/>
            <person name="Wilson D."/>
            <person name="Wilson R.K."/>
            <person name="Wing R.A."/>
            <person name="Wolfner M.F."/>
            <person name="Wong A."/>
            <person name="Wong G.K."/>
            <person name="Wu C.I."/>
            <person name="Wu G."/>
            <person name="Yamamoto D."/>
            <person name="Yang H.P."/>
            <person name="Yang S.P."/>
            <person name="Yorke J.A."/>
            <person name="Yoshida K."/>
            <person name="Zdobnov E."/>
            <person name="Zhang P."/>
            <person name="Zhang Y."/>
            <person name="Zimin A.V."/>
            <person name="Baldwin J."/>
            <person name="Abdouelleil A."/>
            <person name="Abdulkadir J."/>
            <person name="Abebe A."/>
            <person name="Abera B."/>
            <person name="Abreu J."/>
            <person name="Acer S.C."/>
            <person name="Aftuck L."/>
            <person name="Alexander A."/>
            <person name="An P."/>
            <person name="Anderson E."/>
            <person name="Anderson S."/>
            <person name="Arachi H."/>
            <person name="Azer M."/>
            <person name="Bachantsang P."/>
            <person name="Barry A."/>
            <person name="Bayul T."/>
            <person name="Berlin A."/>
            <person name="Bessette D."/>
            <person name="Bloom T."/>
            <person name="Blye J."/>
            <person name="Boguslavskiy L."/>
            <person name="Bonnet C."/>
            <person name="Boukhgalter B."/>
            <person name="Bourzgui I."/>
            <person name="Brown A."/>
            <person name="Cahill P."/>
            <person name="Channer S."/>
            <person name="Cheshatsang Y."/>
            <person name="Chuda L."/>
            <person name="Citroen M."/>
            <person name="Collymore A."/>
            <person name="Cooke P."/>
            <person name="Costello M."/>
            <person name="D'Aco K."/>
            <person name="Daza R."/>
            <person name="De Haan G."/>
            <person name="DeGray S."/>
            <person name="DeMaso C."/>
            <person name="Dhargay N."/>
            <person name="Dooley K."/>
            <person name="Dooley E."/>
            <person name="Doricent M."/>
            <person name="Dorje P."/>
            <person name="Dorjee K."/>
            <person name="Dupes A."/>
            <person name="Elong R."/>
            <person name="Falk J."/>
            <person name="Farina A."/>
            <person name="Faro S."/>
            <person name="Ferguson D."/>
            <person name="Fisher S."/>
            <person name="Foley C.D."/>
            <person name="Franke A."/>
            <person name="Friedrich D."/>
            <person name="Gadbois L."/>
            <person name="Gearin G."/>
            <person name="Gearin C.R."/>
            <person name="Giannoukos G."/>
            <person name="Goode T."/>
            <person name="Graham J."/>
            <person name="Grandbois E."/>
            <person name="Grewal S."/>
            <person name="Gyaltsen K."/>
            <person name="Hafez N."/>
            <person name="Hagos B."/>
            <person name="Hall J."/>
            <person name="Henson C."/>
            <person name="Hollinger A."/>
            <person name="Honan T."/>
            <person name="Huard M.D."/>
            <person name="Hughes L."/>
            <person name="Hurhula B."/>
            <person name="Husby M.E."/>
            <person name="Kamat A."/>
            <person name="Kanga B."/>
            <person name="Kashin S."/>
            <person name="Khazanovich D."/>
            <person name="Kisner P."/>
            <person name="Lance K."/>
            <person name="Lara M."/>
            <person name="Lee W."/>
            <person name="Lennon N."/>
            <person name="Letendre F."/>
            <person name="LeVine R."/>
            <person name="Lipovsky A."/>
            <person name="Liu X."/>
            <person name="Liu J."/>
            <person name="Liu S."/>
            <person name="Lokyitsang T."/>
            <person name="Lokyitsang Y."/>
            <person name="Lubonja R."/>
            <person name="Lui A."/>
            <person name="MacDonald P."/>
            <person name="Magnisalis V."/>
            <person name="Maru K."/>
            <person name="Matthews C."/>
            <person name="McCusker W."/>
            <person name="McDonough S."/>
            <person name="Mehta T."/>
            <person name="Meldrim J."/>
            <person name="Meneus L."/>
            <person name="Mihai O."/>
            <person name="Mihalev A."/>
            <person name="Mihova T."/>
            <person name="Mittelman R."/>
            <person name="Mlenga V."/>
            <person name="Montmayeur A."/>
            <person name="Mulrain L."/>
            <person name="Navidi A."/>
            <person name="Naylor J."/>
            <person name="Negash T."/>
            <person name="Nguyen T."/>
            <person name="Nguyen N."/>
            <person name="Nicol R."/>
            <person name="Norbu C."/>
            <person name="Norbu N."/>
            <person name="Novod N."/>
            <person name="O'Neill B."/>
            <person name="Osman S."/>
            <person name="Markiewicz E."/>
            <person name="Oyono O.L."/>
            <person name="Patti C."/>
            <person name="Phunkhang P."/>
            <person name="Pierre F."/>
            <person name="Priest M."/>
            <person name="Raghuraman S."/>
            <person name="Rege F."/>
            <person name="Reyes R."/>
            <person name="Rise C."/>
            <person name="Rogov P."/>
            <person name="Ross K."/>
            <person name="Ryan E."/>
            <person name="Settipalli S."/>
            <person name="Shea T."/>
            <person name="Sherpa N."/>
            <person name="Shi L."/>
            <person name="Shih D."/>
            <person name="Sparrow T."/>
            <person name="Spaulding J."/>
            <person name="Stalker J."/>
            <person name="Stange-Thomann N."/>
            <person name="Stavropoulos S."/>
            <person name="Stone C."/>
            <person name="Strader C."/>
            <person name="Tesfaye S."/>
            <person name="Thomson T."/>
            <person name="Thoulutsang Y."/>
            <person name="Thoulutsang D."/>
            <person name="Topham K."/>
            <person name="Topping I."/>
            <person name="Tsamla T."/>
            <person name="Vassiliev H."/>
            <person name="Vo A."/>
            <person name="Wangchuk T."/>
            <person name="Wangdi T."/>
            <person name="Weiand M."/>
            <person name="Wilkinson J."/>
            <person name="Wilson A."/>
            <person name="Yadav S."/>
            <person name="Young G."/>
            <person name="Yu Q."/>
            <person name="Zembek L."/>
            <person name="Zhong D."/>
            <person name="Zimmer A."/>
            <person name="Zwirko Z."/>
            <person name="Jaffe D.B."/>
            <person name="Alvarez P."/>
            <person name="Brockman W."/>
            <person name="Butler J."/>
            <person name="Chin C."/>
            <person name="Gnerre S."/>
            <person name="Grabherr M."/>
            <person name="Kleber M."/>
            <person name="Mauceli E."/>
            <person name="MacCallum I."/>
        </authorList>
    </citation>
    <scope>NUCLEOTIDE SEQUENCE [LARGE SCALE GENOMIC DNA]</scope>
    <source>
        <strain evidence="12">Tucson 15081-1352.22</strain>
    </source>
</reference>
<dbReference type="InterPro" id="IPR004837">
    <property type="entry name" value="NaCa_Exmemb"/>
</dbReference>
<keyword evidence="4" id="KW-0109">Calcium transport</keyword>
<dbReference type="KEGG" id="dmo:Dmoj_GI25561"/>
<feature type="transmembrane region" description="Helical" evidence="9">
    <location>
        <begin position="146"/>
        <end position="163"/>
    </location>
</feature>
<dbReference type="InterPro" id="IPR051359">
    <property type="entry name" value="CaCA_antiporter"/>
</dbReference>
<dbReference type="EMBL" id="CH933807">
    <property type="protein sequence ID" value="KRG02874.1"/>
    <property type="molecule type" value="Genomic_DNA"/>
</dbReference>
<evidence type="ECO:0000313" key="11">
    <source>
        <dbReference type="EMBL" id="KRG02874.1"/>
    </source>
</evidence>
<comment type="subcellular location">
    <subcellularLocation>
        <location evidence="1">Membrane</location>
        <topology evidence="1">Multi-pass membrane protein</topology>
    </subcellularLocation>
</comment>
<evidence type="ECO:0000256" key="5">
    <source>
        <dbReference type="ARBA" id="ARBA00022692"/>
    </source>
</evidence>
<dbReference type="InterPro" id="IPR044880">
    <property type="entry name" value="NCX_ion-bd_dom_sf"/>
</dbReference>
<feature type="domain" description="Sodium/calcium exchanger membrane region" evidence="10">
    <location>
        <begin position="455"/>
        <end position="601"/>
    </location>
</feature>
<gene>
    <name evidence="11" type="primary">Dmoj\GI25561</name>
    <name evidence="11" type="ORF">Dmoj_GI25561</name>
</gene>
<feature type="transmembrane region" description="Helical" evidence="9">
    <location>
        <begin position="349"/>
        <end position="367"/>
    </location>
</feature>
<evidence type="ECO:0000256" key="4">
    <source>
        <dbReference type="ARBA" id="ARBA00022568"/>
    </source>
</evidence>
<keyword evidence="12" id="KW-1185">Reference proteome</keyword>
<dbReference type="FunCoup" id="A0A0Q9XBN4">
    <property type="interactions" value="37"/>
</dbReference>
<dbReference type="GO" id="GO:0006874">
    <property type="term" value="P:intracellular calcium ion homeostasis"/>
    <property type="evidence" value="ECO:0007669"/>
    <property type="project" value="TreeGrafter"/>
</dbReference>
<dbReference type="Pfam" id="PF01699">
    <property type="entry name" value="Na_Ca_ex"/>
    <property type="match status" value="2"/>
</dbReference>
<feature type="transmembrane region" description="Helical" evidence="9">
    <location>
        <begin position="560"/>
        <end position="579"/>
    </location>
</feature>
<keyword evidence="5 9" id="KW-0812">Transmembrane</keyword>
<evidence type="ECO:0000256" key="8">
    <source>
        <dbReference type="SAM" id="Coils"/>
    </source>
</evidence>
<feature type="transmembrane region" description="Helical" evidence="9">
    <location>
        <begin position="416"/>
        <end position="436"/>
    </location>
</feature>
<feature type="domain" description="Sodium/calcium exchanger membrane region" evidence="10">
    <location>
        <begin position="79"/>
        <end position="218"/>
    </location>
</feature>
<dbReference type="InParanoid" id="A0A0Q9XBN4"/>
<evidence type="ECO:0000256" key="7">
    <source>
        <dbReference type="ARBA" id="ARBA00023136"/>
    </source>
</evidence>
<evidence type="ECO:0000256" key="3">
    <source>
        <dbReference type="ARBA" id="ARBA00022449"/>
    </source>
</evidence>
<feature type="transmembrane region" description="Helical" evidence="9">
    <location>
        <begin position="175"/>
        <end position="192"/>
    </location>
</feature>
<keyword evidence="7 9" id="KW-0472">Membrane</keyword>
<evidence type="ECO:0000313" key="12">
    <source>
        <dbReference type="Proteomes" id="UP000009192"/>
    </source>
</evidence>
<keyword evidence="3" id="KW-0050">Antiport</keyword>
<feature type="transmembrane region" description="Helical" evidence="9">
    <location>
        <begin position="387"/>
        <end position="404"/>
    </location>
</feature>
<dbReference type="PANTHER" id="PTHR12266:SF0">
    <property type="entry name" value="MITOCHONDRIAL SODIUM_CALCIUM EXCHANGER PROTEIN"/>
    <property type="match status" value="1"/>
</dbReference>
<feature type="transmembrane region" description="Helical" evidence="9">
    <location>
        <begin position="204"/>
        <end position="224"/>
    </location>
</feature>
<feature type="coiled-coil region" evidence="8">
    <location>
        <begin position="221"/>
        <end position="272"/>
    </location>
</feature>
<dbReference type="GO" id="GO:0005432">
    <property type="term" value="F:calcium:sodium antiporter activity"/>
    <property type="evidence" value="ECO:0007669"/>
    <property type="project" value="TreeGrafter"/>
</dbReference>
<dbReference type="Gene3D" id="1.20.1420.30">
    <property type="entry name" value="NCX, central ion-binding region"/>
    <property type="match status" value="2"/>
</dbReference>
<protein>
    <recommendedName>
        <fullName evidence="10">Sodium/calcium exchanger membrane region domain-containing protein</fullName>
    </recommendedName>
</protein>
<keyword evidence="4" id="KW-0406">Ion transport</keyword>
<name>A0A0Q9XBN4_DROMO</name>
<keyword evidence="6 9" id="KW-1133">Transmembrane helix</keyword>
<dbReference type="Proteomes" id="UP000009192">
    <property type="component" value="Unassembled WGS sequence"/>
</dbReference>
<dbReference type="OrthoDB" id="407410at2759"/>
<feature type="transmembrane region" description="Helical" evidence="9">
    <location>
        <begin position="515"/>
        <end position="540"/>
    </location>
</feature>
<dbReference type="GO" id="GO:0016020">
    <property type="term" value="C:membrane"/>
    <property type="evidence" value="ECO:0007669"/>
    <property type="project" value="UniProtKB-SubCell"/>
</dbReference>